<gene>
    <name evidence="8" type="ORF">DCC81_16130</name>
</gene>
<feature type="domain" description="ABC-type uncharacterised transport system" evidence="7">
    <location>
        <begin position="460"/>
        <end position="696"/>
    </location>
</feature>
<dbReference type="GO" id="GO:0005886">
    <property type="term" value="C:plasma membrane"/>
    <property type="evidence" value="ECO:0007669"/>
    <property type="project" value="UniProtKB-SubCell"/>
</dbReference>
<feature type="transmembrane region" description="Helical" evidence="6">
    <location>
        <begin position="263"/>
        <end position="280"/>
    </location>
</feature>
<reference evidence="8 9" key="1">
    <citation type="submission" date="2018-04" db="EMBL/GenBank/DDBJ databases">
        <title>Chitinophaga fuyangensis sp. nov., isolated from soil in a chemical factory.</title>
        <authorList>
            <person name="Chen K."/>
        </authorList>
    </citation>
    <scope>NUCLEOTIDE SEQUENCE [LARGE SCALE GENOMIC DNA]</scope>
    <source>
        <strain evidence="8 9">LY-1</strain>
    </source>
</reference>
<keyword evidence="3 6" id="KW-0812">Transmembrane</keyword>
<keyword evidence="5 6" id="KW-0472">Membrane</keyword>
<dbReference type="RefSeq" id="WP_108687627.1">
    <property type="nucleotide sequence ID" value="NZ_QCYK01000002.1"/>
</dbReference>
<dbReference type="EMBL" id="QCYK01000002">
    <property type="protein sequence ID" value="PUZ25788.1"/>
    <property type="molecule type" value="Genomic_DNA"/>
</dbReference>
<feature type="transmembrane region" description="Helical" evidence="6">
    <location>
        <begin position="121"/>
        <end position="141"/>
    </location>
</feature>
<keyword evidence="2" id="KW-1003">Cell membrane</keyword>
<evidence type="ECO:0000256" key="2">
    <source>
        <dbReference type="ARBA" id="ARBA00022475"/>
    </source>
</evidence>
<dbReference type="OrthoDB" id="609779at2"/>
<proteinExistence type="predicted"/>
<keyword evidence="9" id="KW-1185">Reference proteome</keyword>
<evidence type="ECO:0000256" key="5">
    <source>
        <dbReference type="ARBA" id="ARBA00023136"/>
    </source>
</evidence>
<feature type="transmembrane region" description="Helical" evidence="6">
    <location>
        <begin position="178"/>
        <end position="197"/>
    </location>
</feature>
<dbReference type="PANTHER" id="PTHR30294">
    <property type="entry name" value="MEMBRANE COMPONENT OF ABC TRANSPORTER YHHJ-RELATED"/>
    <property type="match status" value="1"/>
</dbReference>
<evidence type="ECO:0000256" key="1">
    <source>
        <dbReference type="ARBA" id="ARBA00004651"/>
    </source>
</evidence>
<dbReference type="InterPro" id="IPR019196">
    <property type="entry name" value="ABC_transp_unknown"/>
</dbReference>
<feature type="transmembrane region" description="Helical" evidence="6">
    <location>
        <begin position="745"/>
        <end position="767"/>
    </location>
</feature>
<dbReference type="InterPro" id="IPR051449">
    <property type="entry name" value="ABC-2_transporter_component"/>
</dbReference>
<evidence type="ECO:0000256" key="4">
    <source>
        <dbReference type="ARBA" id="ARBA00022989"/>
    </source>
</evidence>
<dbReference type="InterPro" id="IPR029062">
    <property type="entry name" value="Class_I_gatase-like"/>
</dbReference>
<dbReference type="PANTHER" id="PTHR30294:SF29">
    <property type="entry name" value="MULTIDRUG ABC TRANSPORTER PERMEASE YBHS-RELATED"/>
    <property type="match status" value="1"/>
</dbReference>
<evidence type="ECO:0000313" key="8">
    <source>
        <dbReference type="EMBL" id="PUZ25788.1"/>
    </source>
</evidence>
<feature type="transmembrane region" description="Helical" evidence="6">
    <location>
        <begin position="20"/>
        <end position="39"/>
    </location>
</feature>
<feature type="transmembrane region" description="Helical" evidence="6">
    <location>
        <begin position="233"/>
        <end position="251"/>
    </location>
</feature>
<dbReference type="Pfam" id="PF12679">
    <property type="entry name" value="ABC2_membrane_2"/>
    <property type="match status" value="1"/>
</dbReference>
<organism evidence="8 9">
    <name type="scientific">Chitinophaga parva</name>
    <dbReference type="NCBI Taxonomy" id="2169414"/>
    <lineage>
        <taxon>Bacteria</taxon>
        <taxon>Pseudomonadati</taxon>
        <taxon>Bacteroidota</taxon>
        <taxon>Chitinophagia</taxon>
        <taxon>Chitinophagales</taxon>
        <taxon>Chitinophagaceae</taxon>
        <taxon>Chitinophaga</taxon>
    </lineage>
</organism>
<dbReference type="AlphaFoldDB" id="A0A2T7BHN7"/>
<evidence type="ECO:0000259" key="7">
    <source>
        <dbReference type="Pfam" id="PF09822"/>
    </source>
</evidence>
<dbReference type="Proteomes" id="UP000244450">
    <property type="component" value="Unassembled WGS sequence"/>
</dbReference>
<evidence type="ECO:0000256" key="3">
    <source>
        <dbReference type="ARBA" id="ARBA00022692"/>
    </source>
</evidence>
<feature type="transmembrane region" description="Helical" evidence="6">
    <location>
        <begin position="148"/>
        <end position="172"/>
    </location>
</feature>
<dbReference type="SUPFAM" id="SSF52317">
    <property type="entry name" value="Class I glutamine amidotransferase-like"/>
    <property type="match status" value="1"/>
</dbReference>
<dbReference type="Pfam" id="PF09822">
    <property type="entry name" value="ABC_transp_aux"/>
    <property type="match status" value="1"/>
</dbReference>
<name>A0A2T7BHN7_9BACT</name>
<evidence type="ECO:0000313" key="9">
    <source>
        <dbReference type="Proteomes" id="UP000244450"/>
    </source>
</evidence>
<comment type="subcellular location">
    <subcellularLocation>
        <location evidence="1">Cell membrane</location>
        <topology evidence="1">Multi-pass membrane protein</topology>
    </subcellularLocation>
</comment>
<keyword evidence="4 6" id="KW-1133">Transmembrane helix</keyword>
<sequence length="772" mass="86477">MKTVFKIAKTELKTLFYSPIAWFLLIVFLFQCSLSYITVLNSNAVTQELGGRGLDYMKELTARIFAGRGGVFGSIMEKLYFYIPLLTMGLISRETSSGTIKLLYSSPVKVWQIILGKYVSMMVYSLLMVAGFGILIVAAYFNIPHLELGTLLAAALGFYLLLCAYSAIGLFMSCLTTYQVVAAVCTFVMIGFLSYIGQLWQGVDFVRDLTYFLSLSGRAQAMMAGLITSKDVIYFIVIIYIFLGMSIVRLKATRESKTALQNAARYVMVLASALAIGYISSRPKMVLYADVTNNRTRTLTPNAQRIIKELGDDKLQVNVYSNMLDQYYYFGLPEFRNNFLAIWEPYLRFKPDIEFTYTNYYDSTFRRNGISFSTGGKEPATLKEMAQQMAKSNGFKMSLFKSPEEIHKIINLRPENNRFVMQLQYKGRSTFLRIYDDQLIFPSETEVSAAFKRLLQAKMPKVLFLAGNLERSVYKNGDRDYHTLTSETTFRNALVNQGFDVDSISLDTQELPGDVTALVIADPKTELSPVTLAKIQQYVDKGGNLFIAGEPGKQAVLNPFLKQFGVQLMDGMIVQKHKELSQDLVLGNLTTAAAAFTSKVKEAMEDSVVVSMPTAAGLSYTMDSGYAVKELVTTDPQKAWLTKAKVVADSTAMEFNAAQGDIQRAFPTVVGLSRKRNGKEQHIIIAGDADFMSIKELQRYNPMQTNFALATGIFSWLDNGDFPIDTSRPPSKDNRVSITTDGVDVLRIFLVWVIPGVLLIFGTILLIRRKRK</sequence>
<comment type="caution">
    <text evidence="8">The sequence shown here is derived from an EMBL/GenBank/DDBJ whole genome shotgun (WGS) entry which is preliminary data.</text>
</comment>
<dbReference type="GO" id="GO:0140359">
    <property type="term" value="F:ABC-type transporter activity"/>
    <property type="evidence" value="ECO:0007669"/>
    <property type="project" value="InterPro"/>
</dbReference>
<accession>A0A2T7BHN7</accession>
<evidence type="ECO:0000256" key="6">
    <source>
        <dbReference type="SAM" id="Phobius"/>
    </source>
</evidence>
<protein>
    <submittedName>
        <fullName evidence="8">ABC transporter</fullName>
    </submittedName>
</protein>